<evidence type="ECO:0000313" key="2">
    <source>
        <dbReference type="Proteomes" id="UP000822688"/>
    </source>
</evidence>
<dbReference type="AlphaFoldDB" id="A0A8T0HRY5"/>
<reference evidence="1" key="1">
    <citation type="submission" date="2020-06" db="EMBL/GenBank/DDBJ databases">
        <title>WGS assembly of Ceratodon purpureus strain R40.</title>
        <authorList>
            <person name="Carey S.B."/>
            <person name="Jenkins J."/>
            <person name="Shu S."/>
            <person name="Lovell J.T."/>
            <person name="Sreedasyam A."/>
            <person name="Maumus F."/>
            <person name="Tiley G.P."/>
            <person name="Fernandez-Pozo N."/>
            <person name="Barry K."/>
            <person name="Chen C."/>
            <person name="Wang M."/>
            <person name="Lipzen A."/>
            <person name="Daum C."/>
            <person name="Saski C.A."/>
            <person name="Payton A.C."/>
            <person name="Mcbreen J.C."/>
            <person name="Conrad R.E."/>
            <person name="Kollar L.M."/>
            <person name="Olsson S."/>
            <person name="Huttunen S."/>
            <person name="Landis J.B."/>
            <person name="Wickett N.J."/>
            <person name="Johnson M.G."/>
            <person name="Rensing S.A."/>
            <person name="Grimwood J."/>
            <person name="Schmutz J."/>
            <person name="Mcdaniel S.F."/>
        </authorList>
    </citation>
    <scope>NUCLEOTIDE SEQUENCE</scope>
    <source>
        <strain evidence="1">R40</strain>
    </source>
</reference>
<name>A0A8T0HRY5_CERPU</name>
<organism evidence="1 2">
    <name type="scientific">Ceratodon purpureus</name>
    <name type="common">Fire moss</name>
    <name type="synonym">Dicranum purpureum</name>
    <dbReference type="NCBI Taxonomy" id="3225"/>
    <lineage>
        <taxon>Eukaryota</taxon>
        <taxon>Viridiplantae</taxon>
        <taxon>Streptophyta</taxon>
        <taxon>Embryophyta</taxon>
        <taxon>Bryophyta</taxon>
        <taxon>Bryophytina</taxon>
        <taxon>Bryopsida</taxon>
        <taxon>Dicranidae</taxon>
        <taxon>Pseudoditrichales</taxon>
        <taxon>Ditrichaceae</taxon>
        <taxon>Ceratodon</taxon>
    </lineage>
</organism>
<proteinExistence type="predicted"/>
<gene>
    <name evidence="1" type="ORF">KC19_VG166400</name>
</gene>
<keyword evidence="2" id="KW-1185">Reference proteome</keyword>
<accession>A0A8T0HRY5</accession>
<protein>
    <submittedName>
        <fullName evidence="1">Uncharacterized protein</fullName>
    </submittedName>
</protein>
<dbReference type="EMBL" id="CM026426">
    <property type="protein sequence ID" value="KAG0573298.1"/>
    <property type="molecule type" value="Genomic_DNA"/>
</dbReference>
<dbReference type="Proteomes" id="UP000822688">
    <property type="component" value="Chromosome V"/>
</dbReference>
<evidence type="ECO:0000313" key="1">
    <source>
        <dbReference type="EMBL" id="KAG0573298.1"/>
    </source>
</evidence>
<sequence length="102" mass="10981">MSSAPSIVTLNLSIKWHPPLGWVWAPKACGDLSSLGAMAAPTPAASEWLRGFCSFVTFSDLASAESGCFLVALWRWGCCVWFGVCCSPGVSGERVRSRELVR</sequence>
<comment type="caution">
    <text evidence="1">The sequence shown here is derived from an EMBL/GenBank/DDBJ whole genome shotgun (WGS) entry which is preliminary data.</text>
</comment>